<feature type="transmembrane region" description="Helical" evidence="1">
    <location>
        <begin position="101"/>
        <end position="120"/>
    </location>
</feature>
<evidence type="ECO:0008006" key="4">
    <source>
        <dbReference type="Google" id="ProtNLM"/>
    </source>
</evidence>
<dbReference type="RefSeq" id="WP_252471939.1">
    <property type="nucleotide sequence ID" value="NZ_JALBWM010000124.1"/>
</dbReference>
<evidence type="ECO:0000313" key="2">
    <source>
        <dbReference type="EMBL" id="MCO1336340.1"/>
    </source>
</evidence>
<dbReference type="Proteomes" id="UP001139028">
    <property type="component" value="Unassembled WGS sequence"/>
</dbReference>
<keyword evidence="3" id="KW-1185">Reference proteome</keyword>
<keyword evidence="1" id="KW-1133">Transmembrane helix</keyword>
<gene>
    <name evidence="2" type="ORF">MO867_18570</name>
</gene>
<feature type="transmembrane region" description="Helical" evidence="1">
    <location>
        <begin position="51"/>
        <end position="71"/>
    </location>
</feature>
<feature type="transmembrane region" description="Helical" evidence="1">
    <location>
        <begin position="126"/>
        <end position="144"/>
    </location>
</feature>
<feature type="transmembrane region" description="Helical" evidence="1">
    <location>
        <begin position="151"/>
        <end position="171"/>
    </location>
</feature>
<feature type="transmembrane region" description="Helical" evidence="1">
    <location>
        <begin position="263"/>
        <end position="280"/>
    </location>
</feature>
<accession>A0A9X2ERA0</accession>
<dbReference type="EMBL" id="JALBWM010000124">
    <property type="protein sequence ID" value="MCO1336340.1"/>
    <property type="molecule type" value="Genomic_DNA"/>
</dbReference>
<feature type="transmembrane region" description="Helical" evidence="1">
    <location>
        <begin position="238"/>
        <end position="256"/>
    </location>
</feature>
<keyword evidence="1" id="KW-0472">Membrane</keyword>
<feature type="transmembrane region" description="Helical" evidence="1">
    <location>
        <begin position="210"/>
        <end position="232"/>
    </location>
</feature>
<sequence>MYTDEDLNFAVKNGIFTAESVTEFRSKLSSLRNSPAADEENFRLIGGFNDIFIVFACSLVLFSSLWVLKAITSENSIGLAVFAGLSWCLAEFFVLKRRMALPAIMLLLAFVGGTFAFTASALPSEISLVAAAAAAVLAAGLHWLRFRVPITIAVGTAAVTGFIVSLTLSIFPETKNWLLPIVFLCGILTFIFAMYWDASDTSRITRRSDTAFWLHLLSAPLIIHPIFTYLGVLDGNESFVSMAVVLALYLLITALSITIDRRALMVSSLVYVLYALSSLIKTYGGIGYSFALTGVFMGAALLLLSAYWHRVRRNLIRKLPYKAKKYIPEGAVA</sequence>
<evidence type="ECO:0000313" key="3">
    <source>
        <dbReference type="Proteomes" id="UP001139028"/>
    </source>
</evidence>
<protein>
    <recommendedName>
        <fullName evidence="4">DUF2157 domain-containing protein</fullName>
    </recommendedName>
</protein>
<reference evidence="2" key="1">
    <citation type="journal article" date="2022" name="Arch. Microbiol.">
        <title>Microbulbifer okhotskensis sp. nov., isolated from a deep bottom sediment of the Okhotsk Sea.</title>
        <authorList>
            <person name="Romanenko L."/>
            <person name="Kurilenko V."/>
            <person name="Otstavnykh N."/>
            <person name="Velansky P."/>
            <person name="Isaeva M."/>
            <person name="Mikhailov V."/>
        </authorList>
    </citation>
    <scope>NUCLEOTIDE SEQUENCE</scope>
    <source>
        <strain evidence="2">OS29</strain>
    </source>
</reference>
<feature type="transmembrane region" description="Helical" evidence="1">
    <location>
        <begin position="77"/>
        <end position="94"/>
    </location>
</feature>
<organism evidence="2 3">
    <name type="scientific">Microbulbifer okhotskensis</name>
    <dbReference type="NCBI Taxonomy" id="2926617"/>
    <lineage>
        <taxon>Bacteria</taxon>
        <taxon>Pseudomonadati</taxon>
        <taxon>Pseudomonadota</taxon>
        <taxon>Gammaproteobacteria</taxon>
        <taxon>Cellvibrionales</taxon>
        <taxon>Microbulbiferaceae</taxon>
        <taxon>Microbulbifer</taxon>
    </lineage>
</organism>
<name>A0A9X2ERA0_9GAMM</name>
<proteinExistence type="predicted"/>
<evidence type="ECO:0000256" key="1">
    <source>
        <dbReference type="SAM" id="Phobius"/>
    </source>
</evidence>
<comment type="caution">
    <text evidence="2">The sequence shown here is derived from an EMBL/GenBank/DDBJ whole genome shotgun (WGS) entry which is preliminary data.</text>
</comment>
<feature type="transmembrane region" description="Helical" evidence="1">
    <location>
        <begin position="286"/>
        <end position="308"/>
    </location>
</feature>
<keyword evidence="1" id="KW-0812">Transmembrane</keyword>
<dbReference type="AlphaFoldDB" id="A0A9X2ERA0"/>
<feature type="transmembrane region" description="Helical" evidence="1">
    <location>
        <begin position="177"/>
        <end position="198"/>
    </location>
</feature>